<reference evidence="2" key="1">
    <citation type="submission" date="2022-11" db="EMBL/GenBank/DDBJ databases">
        <title>Draft genome sequence of Hoeflea poritis E7-10 and Hoeflea prorocentri PM5-8, separated from scleractinian coral Porites lutea and marine dinoflagellate.</title>
        <authorList>
            <person name="Zhang G."/>
            <person name="Wei Q."/>
            <person name="Cai L."/>
        </authorList>
    </citation>
    <scope>NUCLEOTIDE SEQUENCE</scope>
    <source>
        <strain evidence="2">PM5-8</strain>
    </source>
</reference>
<dbReference type="Proteomes" id="UP001151234">
    <property type="component" value="Unassembled WGS sequence"/>
</dbReference>
<comment type="caution">
    <text evidence="2">The sequence shown here is derived from an EMBL/GenBank/DDBJ whole genome shotgun (WGS) entry which is preliminary data.</text>
</comment>
<sequence>MSAGWIIDKPIAHRGYHDLNRMVWENTRTAFDRAMNMSIPIECDLQMTGDGSAIVFHDYETDRLCGVEGTVRTMDTEALVQLPIGTGADTIPTFRDLLNQVDGRVGLVVELKKPAPLDADAFASAVLSDLQDYDGKLALMSFDPVLLGCLLDKQATWPLGLVAAEFNEDDKRRNEDALSLPLDFVSFCVKHLPSSFVTRVRAAGLPVISWTIRDQETLETARAHTDQITFEGFDPLVLPD</sequence>
<dbReference type="PANTHER" id="PTHR46211">
    <property type="entry name" value="GLYCEROPHOSPHORYL DIESTER PHOSPHODIESTERASE"/>
    <property type="match status" value="1"/>
</dbReference>
<dbReference type="EMBL" id="JAPJZI010000001">
    <property type="protein sequence ID" value="MDA5398751.1"/>
    <property type="molecule type" value="Genomic_DNA"/>
</dbReference>
<dbReference type="GO" id="GO:0006629">
    <property type="term" value="P:lipid metabolic process"/>
    <property type="evidence" value="ECO:0007669"/>
    <property type="project" value="InterPro"/>
</dbReference>
<dbReference type="PROSITE" id="PS51704">
    <property type="entry name" value="GP_PDE"/>
    <property type="match status" value="1"/>
</dbReference>
<name>A0A9X3UHY8_9HYPH</name>
<evidence type="ECO:0000259" key="1">
    <source>
        <dbReference type="PROSITE" id="PS51704"/>
    </source>
</evidence>
<proteinExistence type="predicted"/>
<evidence type="ECO:0000313" key="2">
    <source>
        <dbReference type="EMBL" id="MDA5398751.1"/>
    </source>
</evidence>
<dbReference type="InterPro" id="IPR030395">
    <property type="entry name" value="GP_PDE_dom"/>
</dbReference>
<protein>
    <submittedName>
        <fullName evidence="2">Glycerophosphodiester phosphodiesterase family protein</fullName>
    </submittedName>
</protein>
<dbReference type="Pfam" id="PF03009">
    <property type="entry name" value="GDPD"/>
    <property type="match status" value="1"/>
</dbReference>
<feature type="domain" description="GP-PDE" evidence="1">
    <location>
        <begin position="8"/>
        <end position="240"/>
    </location>
</feature>
<dbReference type="Gene3D" id="3.20.20.190">
    <property type="entry name" value="Phosphatidylinositol (PI) phosphodiesterase"/>
    <property type="match status" value="1"/>
</dbReference>
<gene>
    <name evidence="2" type="ORF">OQ273_09245</name>
</gene>
<dbReference type="RefSeq" id="WP_267990155.1">
    <property type="nucleotide sequence ID" value="NZ_JAPJZI010000001.1"/>
</dbReference>
<keyword evidence="3" id="KW-1185">Reference proteome</keyword>
<dbReference type="SUPFAM" id="SSF51695">
    <property type="entry name" value="PLC-like phosphodiesterases"/>
    <property type="match status" value="1"/>
</dbReference>
<dbReference type="AlphaFoldDB" id="A0A9X3UHY8"/>
<dbReference type="PANTHER" id="PTHR46211:SF14">
    <property type="entry name" value="GLYCEROPHOSPHODIESTER PHOSPHODIESTERASE"/>
    <property type="match status" value="1"/>
</dbReference>
<dbReference type="GO" id="GO:0008081">
    <property type="term" value="F:phosphoric diester hydrolase activity"/>
    <property type="evidence" value="ECO:0007669"/>
    <property type="project" value="InterPro"/>
</dbReference>
<organism evidence="2 3">
    <name type="scientific">Hoeflea prorocentri</name>
    <dbReference type="NCBI Taxonomy" id="1922333"/>
    <lineage>
        <taxon>Bacteria</taxon>
        <taxon>Pseudomonadati</taxon>
        <taxon>Pseudomonadota</taxon>
        <taxon>Alphaproteobacteria</taxon>
        <taxon>Hyphomicrobiales</taxon>
        <taxon>Rhizobiaceae</taxon>
        <taxon>Hoeflea</taxon>
    </lineage>
</organism>
<dbReference type="InterPro" id="IPR017946">
    <property type="entry name" value="PLC-like_Pdiesterase_TIM-brl"/>
</dbReference>
<accession>A0A9X3UHY8</accession>
<evidence type="ECO:0000313" key="3">
    <source>
        <dbReference type="Proteomes" id="UP001151234"/>
    </source>
</evidence>